<dbReference type="EMBL" id="CAADRA010007001">
    <property type="protein sequence ID" value="VFT98114.1"/>
    <property type="molecule type" value="Genomic_DNA"/>
</dbReference>
<protein>
    <submittedName>
        <fullName evidence="3">Aste57867_21443 protein</fullName>
    </submittedName>
</protein>
<evidence type="ECO:0000256" key="1">
    <source>
        <dbReference type="SAM" id="Coils"/>
    </source>
</evidence>
<dbReference type="OrthoDB" id="72895at2759"/>
<organism evidence="3 4">
    <name type="scientific">Aphanomyces stellatus</name>
    <dbReference type="NCBI Taxonomy" id="120398"/>
    <lineage>
        <taxon>Eukaryota</taxon>
        <taxon>Sar</taxon>
        <taxon>Stramenopiles</taxon>
        <taxon>Oomycota</taxon>
        <taxon>Saprolegniomycetes</taxon>
        <taxon>Saprolegniales</taxon>
        <taxon>Verrucalvaceae</taxon>
        <taxon>Aphanomyces</taxon>
    </lineage>
</organism>
<evidence type="ECO:0000313" key="2">
    <source>
        <dbReference type="EMBL" id="KAF0686780.1"/>
    </source>
</evidence>
<evidence type="ECO:0000313" key="3">
    <source>
        <dbReference type="EMBL" id="VFT98114.1"/>
    </source>
</evidence>
<sequence>MQDSVDCFGAVPSLCDDVLDLTCIPLESVLLTPDKKSRILNLLQNIQRESQAQAQRLEWQTQLLEAKQRLIDKYEAMSSTCPSLHENNTSARPALMLRLDIDRSQQGEFDPTMKLSPSTNTEELSSINCHDMGMPIRDHNVLKWSPLVEAVRRGLSQLPEGDPLRYLTEKLCTHMIHMTTHDDVHALRKSVEKLQTQALLNASIIQELHREHLDATSRRHHKYQLQQCFQEYMVRLYHRNDELQQLHAKTQRTLEEQHQLQLNQIEAECDAWHTAYDQVHAELTSSREVEIECAERMRLMQEEHDVVYTDWAAKMDILQSKLNGVESNELWHQFLQDRNIYLDLQGEADARMEALQHQVDELKSTAKQQKDTHEEMIDELKRVLLVQETKWGDQTNRLLQLVDMQEQELATLHAAVAQHVQVQAQHEEKNKQLATVVGDHVKELKAAKKDLHRRFLESESMKLALESLETDCIQLRSQLHSANVSKGEVEALQRMCAELEKREVKYKAEIEQLQAHAVLLRNHAVPDVSHLWSNNTTPEEPEIDDPVVWKLKNLLDARIQDFQSDHEKHHENAALQHYLSVEAVFLSAIRGRLLLLA</sequence>
<feature type="coiled-coil region" evidence="1">
    <location>
        <begin position="345"/>
        <end position="383"/>
    </location>
</feature>
<feature type="coiled-coil region" evidence="1">
    <location>
        <begin position="482"/>
        <end position="516"/>
    </location>
</feature>
<reference evidence="3 4" key="1">
    <citation type="submission" date="2019-03" db="EMBL/GenBank/DDBJ databases">
        <authorList>
            <person name="Gaulin E."/>
            <person name="Dumas B."/>
        </authorList>
    </citation>
    <scope>NUCLEOTIDE SEQUENCE [LARGE SCALE GENOMIC DNA]</scope>
    <source>
        <strain evidence="3">CBS 568.67</strain>
    </source>
</reference>
<gene>
    <name evidence="3" type="primary">Aste57867_21443</name>
    <name evidence="2" type="ORF">As57867_021374</name>
    <name evidence="3" type="ORF">ASTE57867_21443</name>
</gene>
<reference evidence="2" key="2">
    <citation type="submission" date="2019-06" db="EMBL/GenBank/DDBJ databases">
        <title>Genomics analysis of Aphanomyces spp. identifies a new class of oomycete effector associated with host adaptation.</title>
        <authorList>
            <person name="Gaulin E."/>
        </authorList>
    </citation>
    <scope>NUCLEOTIDE SEQUENCE</scope>
    <source>
        <strain evidence="2">CBS 578.67</strain>
    </source>
</reference>
<dbReference type="Proteomes" id="UP000332933">
    <property type="component" value="Unassembled WGS sequence"/>
</dbReference>
<evidence type="ECO:0000313" key="4">
    <source>
        <dbReference type="Proteomes" id="UP000332933"/>
    </source>
</evidence>
<keyword evidence="4" id="KW-1185">Reference proteome</keyword>
<dbReference type="EMBL" id="VJMH01006975">
    <property type="protein sequence ID" value="KAF0686780.1"/>
    <property type="molecule type" value="Genomic_DNA"/>
</dbReference>
<proteinExistence type="predicted"/>
<keyword evidence="1" id="KW-0175">Coiled coil</keyword>
<name>A0A485LIX8_9STRA</name>
<accession>A0A485LIX8</accession>
<dbReference type="AlphaFoldDB" id="A0A485LIX8"/>